<reference evidence="1 2" key="1">
    <citation type="journal article" date="2018" name="Genomics">
        <title>Molecular footprints of inshore aquatic adaptation in Indo-Pacific humpback dolphin (Sousa chinensis).</title>
        <authorList>
            <person name="Ming Y."/>
            <person name="Jian J."/>
            <person name="Yu F."/>
            <person name="Yu X."/>
            <person name="Wang J."/>
            <person name="Liu W."/>
        </authorList>
    </citation>
    <scope>NUCLEOTIDE SEQUENCE [LARGE SCALE GENOMIC DNA]</scope>
    <source>
        <strain evidence="1">MY-2018</strain>
        <tissue evidence="1">Skin</tissue>
    </source>
</reference>
<dbReference type="AlphaFoldDB" id="A0A484GXC4"/>
<protein>
    <submittedName>
        <fullName evidence="1">Uncharacterized protein</fullName>
    </submittedName>
</protein>
<evidence type="ECO:0000313" key="2">
    <source>
        <dbReference type="Proteomes" id="UP000295264"/>
    </source>
</evidence>
<sequence>MPNLFVSGSASIMINGKSLYLGLWATAGQED</sequence>
<feature type="non-terminal residue" evidence="1">
    <location>
        <position position="31"/>
    </location>
</feature>
<organism evidence="1 2">
    <name type="scientific">Sousa chinensis</name>
    <name type="common">Indo-pacific humpbacked dolphin</name>
    <name type="synonym">Steno chinensis</name>
    <dbReference type="NCBI Taxonomy" id="103600"/>
    <lineage>
        <taxon>Eukaryota</taxon>
        <taxon>Metazoa</taxon>
        <taxon>Chordata</taxon>
        <taxon>Craniata</taxon>
        <taxon>Vertebrata</taxon>
        <taxon>Euteleostomi</taxon>
        <taxon>Mammalia</taxon>
        <taxon>Eutheria</taxon>
        <taxon>Laurasiatheria</taxon>
        <taxon>Artiodactyla</taxon>
        <taxon>Whippomorpha</taxon>
        <taxon>Cetacea</taxon>
        <taxon>Odontoceti</taxon>
        <taxon>Delphinidae</taxon>
        <taxon>Sousa</taxon>
    </lineage>
</organism>
<accession>A0A484GXC4</accession>
<proteinExistence type="predicted"/>
<gene>
    <name evidence="1" type="ORF">DBR06_SOUSAS2910021</name>
</gene>
<dbReference type="Proteomes" id="UP000295264">
    <property type="component" value="Unassembled WGS sequence"/>
</dbReference>
<evidence type="ECO:0000313" key="1">
    <source>
        <dbReference type="EMBL" id="TEA39980.1"/>
    </source>
</evidence>
<name>A0A484GXC4_SOUCH</name>
<keyword evidence="2" id="KW-1185">Reference proteome</keyword>
<dbReference type="EMBL" id="QWLN02003371">
    <property type="protein sequence ID" value="TEA39980.1"/>
    <property type="molecule type" value="Genomic_DNA"/>
</dbReference>
<comment type="caution">
    <text evidence="1">The sequence shown here is derived from an EMBL/GenBank/DDBJ whole genome shotgun (WGS) entry which is preliminary data.</text>
</comment>